<dbReference type="NCBIfam" id="TIGR01905">
    <property type="entry name" value="paired_CXXCH_1"/>
    <property type="match status" value="1"/>
</dbReference>
<gene>
    <name evidence="4" type="ORF">H8E41_09260</name>
</gene>
<dbReference type="PANTHER" id="PTHR35038:SF6">
    <property type="entry name" value="SURFACE LOCALIZED DECAHEME CYTOCHROME C LIPOPROTEIN"/>
    <property type="match status" value="1"/>
</dbReference>
<evidence type="ECO:0000259" key="3">
    <source>
        <dbReference type="Pfam" id="PF09699"/>
    </source>
</evidence>
<keyword evidence="1 2" id="KW-0732">Signal</keyword>
<sequence length="200" mass="22074">MKRLILFFSIASILVILAAGCAEDPLTEHKIRTNFFDGVPDLPPLNQLCQDNMGDMFNVYYEERLAEAAAGSLEEEKIVVAGSSHPPYAEKNCQGCHDFQNKNLLLAPENELCEMCHTGFVDSKGKNIHGPVAVRDCLACHLPHSSAYKSLLKESVSGICGTCHQEERLAVNMHNAVTEHKMECVNCHDAHGGDVTYFLK</sequence>
<evidence type="ECO:0000256" key="2">
    <source>
        <dbReference type="SAM" id="SignalP"/>
    </source>
</evidence>
<name>A0A8J6TG06_9BACT</name>
<dbReference type="InterPro" id="IPR051829">
    <property type="entry name" value="Multiheme_Cytochr_ET"/>
</dbReference>
<dbReference type="Proteomes" id="UP000614424">
    <property type="component" value="Unassembled WGS sequence"/>
</dbReference>
<dbReference type="Gene3D" id="3.90.10.10">
    <property type="entry name" value="Cytochrome C3"/>
    <property type="match status" value="1"/>
</dbReference>
<feature type="domain" description="Doubled CXXCH motif" evidence="3">
    <location>
        <begin position="85"/>
        <end position="119"/>
    </location>
</feature>
<feature type="chain" id="PRO_5035251097" evidence="2">
    <location>
        <begin position="19"/>
        <end position="200"/>
    </location>
</feature>
<dbReference type="PROSITE" id="PS51257">
    <property type="entry name" value="PROKAR_LIPOPROTEIN"/>
    <property type="match status" value="1"/>
</dbReference>
<dbReference type="SUPFAM" id="SSF48695">
    <property type="entry name" value="Multiheme cytochromes"/>
    <property type="match status" value="1"/>
</dbReference>
<organism evidence="4 5">
    <name type="scientific">Candidatus Desulfobia pelagia</name>
    <dbReference type="NCBI Taxonomy" id="2841692"/>
    <lineage>
        <taxon>Bacteria</taxon>
        <taxon>Pseudomonadati</taxon>
        <taxon>Thermodesulfobacteriota</taxon>
        <taxon>Desulfobulbia</taxon>
        <taxon>Desulfobulbales</taxon>
        <taxon>Desulfobulbaceae</taxon>
        <taxon>Candidatus Desulfobia</taxon>
    </lineage>
</organism>
<feature type="domain" description="Doubled CXXCH motif" evidence="3">
    <location>
        <begin position="129"/>
        <end position="168"/>
    </location>
</feature>
<evidence type="ECO:0000313" key="5">
    <source>
        <dbReference type="Proteomes" id="UP000614424"/>
    </source>
</evidence>
<reference evidence="4 5" key="1">
    <citation type="submission" date="2020-08" db="EMBL/GenBank/DDBJ databases">
        <title>Bridging the membrane lipid divide: bacteria of the FCB group superphylum have the potential to synthesize archaeal ether lipids.</title>
        <authorList>
            <person name="Villanueva L."/>
            <person name="Von Meijenfeldt F.A.B."/>
            <person name="Westbye A.B."/>
            <person name="Yadav S."/>
            <person name="Hopmans E.C."/>
            <person name="Dutilh B.E."/>
            <person name="Sinninghe Damste J.S."/>
        </authorList>
    </citation>
    <scope>NUCLEOTIDE SEQUENCE [LARGE SCALE GENOMIC DNA]</scope>
    <source>
        <strain evidence="4">NIOZ-UU47</strain>
    </source>
</reference>
<evidence type="ECO:0000256" key="1">
    <source>
        <dbReference type="ARBA" id="ARBA00022729"/>
    </source>
</evidence>
<feature type="signal peptide" evidence="2">
    <location>
        <begin position="1"/>
        <end position="18"/>
    </location>
</feature>
<protein>
    <submittedName>
        <fullName evidence="4">Cytochrome C</fullName>
    </submittedName>
</protein>
<dbReference type="EMBL" id="JACNJZ010000127">
    <property type="protein sequence ID" value="MBC8318083.1"/>
    <property type="molecule type" value="Genomic_DNA"/>
</dbReference>
<dbReference type="GO" id="GO:0016491">
    <property type="term" value="F:oxidoreductase activity"/>
    <property type="evidence" value="ECO:0007669"/>
    <property type="project" value="TreeGrafter"/>
</dbReference>
<dbReference type="InterPro" id="IPR010177">
    <property type="entry name" value="Paired_CXXCH_1"/>
</dbReference>
<dbReference type="InterPro" id="IPR036280">
    <property type="entry name" value="Multihaem_cyt_sf"/>
</dbReference>
<dbReference type="Pfam" id="PF09699">
    <property type="entry name" value="Paired_CXXCH_1"/>
    <property type="match status" value="2"/>
</dbReference>
<comment type="caution">
    <text evidence="4">The sequence shown here is derived from an EMBL/GenBank/DDBJ whole genome shotgun (WGS) entry which is preliminary data.</text>
</comment>
<evidence type="ECO:0000313" key="4">
    <source>
        <dbReference type="EMBL" id="MBC8318083.1"/>
    </source>
</evidence>
<accession>A0A8J6TG06</accession>
<dbReference type="AlphaFoldDB" id="A0A8J6TG06"/>
<dbReference type="PANTHER" id="PTHR35038">
    <property type="entry name" value="DISSIMILATORY SULFITE REDUCTASE SIRA"/>
    <property type="match status" value="1"/>
</dbReference>
<proteinExistence type="predicted"/>